<dbReference type="PANTHER" id="PTHR10578">
    <property type="entry name" value="S -2-HYDROXY-ACID OXIDASE-RELATED"/>
    <property type="match status" value="1"/>
</dbReference>
<gene>
    <name evidence="7" type="ORF">POBO1169_LOCUS5332</name>
</gene>
<keyword evidence="3" id="KW-0288">FMN</keyword>
<dbReference type="GO" id="GO:0005886">
    <property type="term" value="C:plasma membrane"/>
    <property type="evidence" value="ECO:0007669"/>
    <property type="project" value="TreeGrafter"/>
</dbReference>
<proteinExistence type="predicted"/>
<dbReference type="EMBL" id="HBFA01010176">
    <property type="protein sequence ID" value="CAD8658290.1"/>
    <property type="molecule type" value="Transcribed_RNA"/>
</dbReference>
<dbReference type="GO" id="GO:0004459">
    <property type="term" value="F:L-lactate dehydrogenase (NAD+) activity"/>
    <property type="evidence" value="ECO:0007669"/>
    <property type="project" value="TreeGrafter"/>
</dbReference>
<evidence type="ECO:0000259" key="6">
    <source>
        <dbReference type="PROSITE" id="PS51349"/>
    </source>
</evidence>
<sequence length="487" mass="53668">MKWRQAYRRLLRAAKANDDRSCLKSLIPLRQPMMEFPRCHPEAPPLVALAQHTMRQHVTSHQQRLHSHAAAGVQALAENAALLEYNAGRPSFHERKHRGSKQPNGARVSPHANLPWFHERMEELISTASEINQPPHGRSKPLHEEGSRAPVALLEEMHAVGCIPPRRMFVRVVQALCGHPATFEAALQAYWMMELRSPHVPCADVVSSLVAGALKAVDLHEVAGDRARTEAATWRALHVLQALREVSYPANHAATNAVLGRCAAAGYSTVVWTVDVPEVGRRPRELRRGFKMPFRLGPAQFLDFACHPHWSLSTLYHGRPTLANFGGPHGEFDRTASRAAADWPLLQRLRDKWQGKLVVKGVLSPEDAVRMRDIGVDAIQVSSHGGRQLDSAPPPIRALEAIRRAVGPETQLFYDTGVRGGEDVVKAYALGANFVFLGRPFQFAAAAGGERGVRQLAGALAEETSVTLALLGLRDMRHVSRACLSPL</sequence>
<keyword evidence="4" id="KW-0560">Oxidoreductase</keyword>
<dbReference type="GO" id="GO:0009060">
    <property type="term" value="P:aerobic respiration"/>
    <property type="evidence" value="ECO:0007669"/>
    <property type="project" value="TreeGrafter"/>
</dbReference>
<evidence type="ECO:0000256" key="2">
    <source>
        <dbReference type="ARBA" id="ARBA00022630"/>
    </source>
</evidence>
<protein>
    <recommendedName>
        <fullName evidence="6">FMN hydroxy acid dehydrogenase domain-containing protein</fullName>
    </recommendedName>
</protein>
<evidence type="ECO:0000256" key="5">
    <source>
        <dbReference type="SAM" id="MobiDB-lite"/>
    </source>
</evidence>
<feature type="region of interest" description="Disordered" evidence="5">
    <location>
        <begin position="91"/>
        <end position="110"/>
    </location>
</feature>
<dbReference type="Pfam" id="PF01070">
    <property type="entry name" value="FMN_dh"/>
    <property type="match status" value="1"/>
</dbReference>
<keyword evidence="2" id="KW-0285">Flavoprotein</keyword>
<name>A0A7S0N2I9_9CHLO</name>
<feature type="domain" description="FMN hydroxy acid dehydrogenase" evidence="6">
    <location>
        <begin position="248"/>
        <end position="487"/>
    </location>
</feature>
<dbReference type="PROSITE" id="PS51349">
    <property type="entry name" value="FMN_HYDROXY_ACID_DH_2"/>
    <property type="match status" value="1"/>
</dbReference>
<dbReference type="InterPro" id="IPR000262">
    <property type="entry name" value="FMN-dep_DH"/>
</dbReference>
<evidence type="ECO:0000313" key="7">
    <source>
        <dbReference type="EMBL" id="CAD8658290.1"/>
    </source>
</evidence>
<dbReference type="SUPFAM" id="SSF51395">
    <property type="entry name" value="FMN-linked oxidoreductases"/>
    <property type="match status" value="1"/>
</dbReference>
<dbReference type="Gene3D" id="3.20.20.70">
    <property type="entry name" value="Aldolase class I"/>
    <property type="match status" value="1"/>
</dbReference>
<evidence type="ECO:0000256" key="4">
    <source>
        <dbReference type="ARBA" id="ARBA00023002"/>
    </source>
</evidence>
<evidence type="ECO:0000256" key="1">
    <source>
        <dbReference type="ARBA" id="ARBA00001917"/>
    </source>
</evidence>
<dbReference type="InterPro" id="IPR013785">
    <property type="entry name" value="Aldolase_TIM"/>
</dbReference>
<dbReference type="PANTHER" id="PTHR10578:SF107">
    <property type="entry name" value="2-HYDROXYACID OXIDASE 1"/>
    <property type="match status" value="1"/>
</dbReference>
<comment type="cofactor">
    <cofactor evidence="1">
        <name>FMN</name>
        <dbReference type="ChEBI" id="CHEBI:58210"/>
    </cofactor>
</comment>
<evidence type="ECO:0000256" key="3">
    <source>
        <dbReference type="ARBA" id="ARBA00022643"/>
    </source>
</evidence>
<organism evidence="7">
    <name type="scientific">Pyramimonas obovata</name>
    <dbReference type="NCBI Taxonomy" id="1411642"/>
    <lineage>
        <taxon>Eukaryota</taxon>
        <taxon>Viridiplantae</taxon>
        <taxon>Chlorophyta</taxon>
        <taxon>Pyramimonadophyceae</taxon>
        <taxon>Pyramimonadales</taxon>
        <taxon>Pyramimonadaceae</taxon>
        <taxon>Pyramimonas</taxon>
        <taxon>Pyramimonas incertae sedis</taxon>
    </lineage>
</organism>
<reference evidence="7" key="1">
    <citation type="submission" date="2021-01" db="EMBL/GenBank/DDBJ databases">
        <authorList>
            <person name="Corre E."/>
            <person name="Pelletier E."/>
            <person name="Niang G."/>
            <person name="Scheremetjew M."/>
            <person name="Finn R."/>
            <person name="Kale V."/>
            <person name="Holt S."/>
            <person name="Cochrane G."/>
            <person name="Meng A."/>
            <person name="Brown T."/>
            <person name="Cohen L."/>
        </authorList>
    </citation>
    <scope>NUCLEOTIDE SEQUENCE</scope>
    <source>
        <strain evidence="7">CCMP722</strain>
    </source>
</reference>
<accession>A0A7S0N2I9</accession>
<dbReference type="InterPro" id="IPR037396">
    <property type="entry name" value="FMN_HAD"/>
</dbReference>
<dbReference type="AlphaFoldDB" id="A0A7S0N2I9"/>